<keyword evidence="3" id="KW-0804">Transcription</keyword>
<sequence length="124" mass="14044">MDFAYDVYENRCPTRAVLDRIADKWAMLILDKLSHEPVRFNHLKKDIKGISQKVLSQTLKKLERDGLVTRTVFPTVPVTVEYALTPLGNTLTEAVAALAHWAEQNMDAVLAAQEDYDSKLELTN</sequence>
<accession>A0A6G7CQ97</accession>
<keyword evidence="1" id="KW-0805">Transcription regulation</keyword>
<evidence type="ECO:0000259" key="4">
    <source>
        <dbReference type="PROSITE" id="PS51118"/>
    </source>
</evidence>
<dbReference type="CDD" id="cd00090">
    <property type="entry name" value="HTH_ARSR"/>
    <property type="match status" value="1"/>
</dbReference>
<reference evidence="5 6" key="1">
    <citation type="submission" date="2020-02" db="EMBL/GenBank/DDBJ databases">
        <title>A complete genome of a marine bacterium Vibrio sp. ZWAL4003 isolated from the mangrove sediment with the ability to degrade polysaccharides.</title>
        <authorList>
            <person name="Wu J."/>
            <person name="Qu W."/>
            <person name="Zeng R."/>
        </authorList>
    </citation>
    <scope>NUCLEOTIDE SEQUENCE [LARGE SCALE GENOMIC DNA]</scope>
    <source>
        <strain evidence="5 6">ZWAL4003</strain>
    </source>
</reference>
<keyword evidence="6" id="KW-1185">Reference proteome</keyword>
<evidence type="ECO:0000256" key="2">
    <source>
        <dbReference type="ARBA" id="ARBA00023125"/>
    </source>
</evidence>
<dbReference type="InterPro" id="IPR036388">
    <property type="entry name" value="WH-like_DNA-bd_sf"/>
</dbReference>
<feature type="domain" description="HTH hxlR-type" evidence="4">
    <location>
        <begin position="12"/>
        <end position="110"/>
    </location>
</feature>
<gene>
    <name evidence="5" type="ORF">G5S32_20435</name>
</gene>
<dbReference type="Proteomes" id="UP000503003">
    <property type="component" value="Chromosome 2"/>
</dbReference>
<dbReference type="InterPro" id="IPR036390">
    <property type="entry name" value="WH_DNA-bd_sf"/>
</dbReference>
<evidence type="ECO:0000256" key="3">
    <source>
        <dbReference type="ARBA" id="ARBA00023163"/>
    </source>
</evidence>
<dbReference type="Gene3D" id="1.10.10.10">
    <property type="entry name" value="Winged helix-like DNA-binding domain superfamily/Winged helix DNA-binding domain"/>
    <property type="match status" value="1"/>
</dbReference>
<evidence type="ECO:0000313" key="6">
    <source>
        <dbReference type="Proteomes" id="UP000503003"/>
    </source>
</evidence>
<evidence type="ECO:0000313" key="5">
    <source>
        <dbReference type="EMBL" id="QIH44317.1"/>
    </source>
</evidence>
<dbReference type="Pfam" id="PF01638">
    <property type="entry name" value="HxlR"/>
    <property type="match status" value="1"/>
</dbReference>
<dbReference type="AlphaFoldDB" id="A0A6G7CQ97"/>
<dbReference type="InterPro" id="IPR011991">
    <property type="entry name" value="ArsR-like_HTH"/>
</dbReference>
<name>A0A6G7CQ97_9VIBR</name>
<dbReference type="PANTHER" id="PTHR33204:SF37">
    <property type="entry name" value="HTH-TYPE TRANSCRIPTIONAL REGULATOR YODB"/>
    <property type="match status" value="1"/>
</dbReference>
<dbReference type="PANTHER" id="PTHR33204">
    <property type="entry name" value="TRANSCRIPTIONAL REGULATOR, MARR FAMILY"/>
    <property type="match status" value="1"/>
</dbReference>
<protein>
    <submittedName>
        <fullName evidence="5">Helix-turn-helix transcriptional regulator</fullName>
    </submittedName>
</protein>
<dbReference type="GO" id="GO:0003677">
    <property type="term" value="F:DNA binding"/>
    <property type="evidence" value="ECO:0007669"/>
    <property type="project" value="UniProtKB-KW"/>
</dbReference>
<evidence type="ECO:0000256" key="1">
    <source>
        <dbReference type="ARBA" id="ARBA00023015"/>
    </source>
</evidence>
<dbReference type="PROSITE" id="PS51118">
    <property type="entry name" value="HTH_HXLR"/>
    <property type="match status" value="1"/>
</dbReference>
<dbReference type="KEGG" id="vzi:G5S32_20435"/>
<organism evidence="5 6">
    <name type="scientific">Vibrio ziniensis</name>
    <dbReference type="NCBI Taxonomy" id="2711221"/>
    <lineage>
        <taxon>Bacteria</taxon>
        <taxon>Pseudomonadati</taxon>
        <taxon>Pseudomonadota</taxon>
        <taxon>Gammaproteobacteria</taxon>
        <taxon>Vibrionales</taxon>
        <taxon>Vibrionaceae</taxon>
        <taxon>Vibrio</taxon>
    </lineage>
</organism>
<dbReference type="RefSeq" id="WP_165313977.1">
    <property type="nucleotide sequence ID" value="NZ_CP049332.1"/>
</dbReference>
<dbReference type="SUPFAM" id="SSF46785">
    <property type="entry name" value="Winged helix' DNA-binding domain"/>
    <property type="match status" value="1"/>
</dbReference>
<dbReference type="EMBL" id="CP049332">
    <property type="protein sequence ID" value="QIH44317.1"/>
    <property type="molecule type" value="Genomic_DNA"/>
</dbReference>
<proteinExistence type="predicted"/>
<dbReference type="InterPro" id="IPR002577">
    <property type="entry name" value="HTH_HxlR"/>
</dbReference>
<dbReference type="GO" id="GO:0006355">
    <property type="term" value="P:regulation of DNA-templated transcription"/>
    <property type="evidence" value="ECO:0007669"/>
    <property type="project" value="UniProtKB-ARBA"/>
</dbReference>
<keyword evidence="2" id="KW-0238">DNA-binding</keyword>